<proteinExistence type="predicted"/>
<evidence type="ECO:0000259" key="3">
    <source>
        <dbReference type="Pfam" id="PF08353"/>
    </source>
</evidence>
<dbReference type="Pfam" id="PF08245">
    <property type="entry name" value="Mur_ligase_M"/>
    <property type="match status" value="1"/>
</dbReference>
<dbReference type="RefSeq" id="WP_177269234.1">
    <property type="nucleotide sequence ID" value="NZ_JACRTA010000001.1"/>
</dbReference>
<dbReference type="AlphaFoldDB" id="A0A926E6T4"/>
<dbReference type="GO" id="GO:0016881">
    <property type="term" value="F:acid-amino acid ligase activity"/>
    <property type="evidence" value="ECO:0007669"/>
    <property type="project" value="InterPro"/>
</dbReference>
<feature type="domain" description="Lipid II isoglutaminyl synthase (glutamine-hydrolyzing) subunit MurT C-terminal" evidence="3">
    <location>
        <begin position="330"/>
        <end position="434"/>
    </location>
</feature>
<feature type="domain" description="Mur ligase central" evidence="2">
    <location>
        <begin position="53"/>
        <end position="194"/>
    </location>
</feature>
<dbReference type="Pfam" id="PF08353">
    <property type="entry name" value="MurT_C"/>
    <property type="match status" value="1"/>
</dbReference>
<keyword evidence="5" id="KW-1185">Reference proteome</keyword>
<dbReference type="PANTHER" id="PTHR23135:SF7">
    <property type="entry name" value="LIPID II ISOGLUTAMINYL SYNTHASE (GLUTAMINE-HYDROLYZING) SUBUNIT MURT"/>
    <property type="match status" value="1"/>
</dbReference>
<dbReference type="InterPro" id="IPR013564">
    <property type="entry name" value="MurT_C"/>
</dbReference>
<comment type="pathway">
    <text evidence="1">Cell wall biogenesis; peptidoglycan biosynthesis.</text>
</comment>
<name>A0A926E6T4_9FIRM</name>
<dbReference type="InterPro" id="IPR036565">
    <property type="entry name" value="Mur-like_cat_sf"/>
</dbReference>
<organism evidence="4 5">
    <name type="scientific">Lentihominibacter hominis</name>
    <dbReference type="NCBI Taxonomy" id="2763645"/>
    <lineage>
        <taxon>Bacteria</taxon>
        <taxon>Bacillati</taxon>
        <taxon>Bacillota</taxon>
        <taxon>Clostridia</taxon>
        <taxon>Peptostreptococcales</taxon>
        <taxon>Anaerovoracaceae</taxon>
        <taxon>Lentihominibacter</taxon>
    </lineage>
</organism>
<gene>
    <name evidence="4" type="ORF">H8692_01145</name>
</gene>
<sequence>MFRFYIALWISKIVMFIFKLKGSERNDWPGLLAYKLCPQFLKYINKPPLVIAITGTNGKTTTSALINNKLVADGYRVSFNDWGANLQAGFGLNLMRCVNFLNKPTKMDVAVLEADEKTLDDTMTLIEPDYILVTNICKDSLRRNGHPEFIFDHVERTFNVLGNKTVAILNANDPISSQLAADSGARRVFYGMADIGADPFENTVKDISVCPVCGDDIQYNYRLYRHIGDFYCNSCDFAAPHAKYFAEAIDHERKELIVKEDGERSAYPLISDTVFNAFNVLSYIALMRELGTDKQELADFLRTQRVTKIRETSVEFNGIEYLTYAAKSQNVSAASTVFEYMAKEPSVKELVLLLDEMQDRNHPSETITWLYETDYEFLNSPNIKKIIVGGHMYLNHRLRLLLAGIDESKIVCVEDESEIVDHVDRSGIEKVYVLFEIDYVTKARKMRDMIVERAKEEAAK</sequence>
<reference evidence="4" key="1">
    <citation type="submission" date="2020-08" db="EMBL/GenBank/DDBJ databases">
        <title>Genome public.</title>
        <authorList>
            <person name="Liu C."/>
            <person name="Sun Q."/>
        </authorList>
    </citation>
    <scope>NUCLEOTIDE SEQUENCE</scope>
    <source>
        <strain evidence="4">NSJ-24</strain>
    </source>
</reference>
<accession>A0A926E6T4</accession>
<evidence type="ECO:0000313" key="5">
    <source>
        <dbReference type="Proteomes" id="UP000610862"/>
    </source>
</evidence>
<evidence type="ECO:0000313" key="4">
    <source>
        <dbReference type="EMBL" id="MBC8567370.1"/>
    </source>
</evidence>
<dbReference type="SUPFAM" id="SSF53623">
    <property type="entry name" value="MurD-like peptide ligases, catalytic domain"/>
    <property type="match status" value="1"/>
</dbReference>
<evidence type="ECO:0000256" key="1">
    <source>
        <dbReference type="ARBA" id="ARBA00004752"/>
    </source>
</evidence>
<dbReference type="Proteomes" id="UP000610862">
    <property type="component" value="Unassembled WGS sequence"/>
</dbReference>
<dbReference type="Gene3D" id="3.40.1190.10">
    <property type="entry name" value="Mur-like, catalytic domain"/>
    <property type="match status" value="1"/>
</dbReference>
<comment type="caution">
    <text evidence="4">The sequence shown here is derived from an EMBL/GenBank/DDBJ whole genome shotgun (WGS) entry which is preliminary data.</text>
</comment>
<dbReference type="EMBL" id="JACRTA010000001">
    <property type="protein sequence ID" value="MBC8567370.1"/>
    <property type="molecule type" value="Genomic_DNA"/>
</dbReference>
<dbReference type="GO" id="GO:0005524">
    <property type="term" value="F:ATP binding"/>
    <property type="evidence" value="ECO:0007669"/>
    <property type="project" value="InterPro"/>
</dbReference>
<protein>
    <submittedName>
        <fullName evidence="4">DUF1727 domain-containing protein</fullName>
    </submittedName>
</protein>
<dbReference type="PANTHER" id="PTHR23135">
    <property type="entry name" value="MUR LIGASE FAMILY MEMBER"/>
    <property type="match status" value="1"/>
</dbReference>
<evidence type="ECO:0000259" key="2">
    <source>
        <dbReference type="Pfam" id="PF08245"/>
    </source>
</evidence>
<dbReference type="InterPro" id="IPR013221">
    <property type="entry name" value="Mur_ligase_cen"/>
</dbReference>